<dbReference type="KEGG" id="lsz:JCM16776_0552"/>
<evidence type="ECO:0000259" key="1">
    <source>
        <dbReference type="Pfam" id="PF13091"/>
    </source>
</evidence>
<dbReference type="InterPro" id="IPR025202">
    <property type="entry name" value="PLD-like_dom"/>
</dbReference>
<protein>
    <recommendedName>
        <fullName evidence="1">Phospholipase D-like domain-containing protein</fullName>
    </recommendedName>
</protein>
<proteinExistence type="predicted"/>
<organism evidence="2 3">
    <name type="scientific">Leptotrichia shahii</name>
    <dbReference type="NCBI Taxonomy" id="157691"/>
    <lineage>
        <taxon>Bacteria</taxon>
        <taxon>Fusobacteriati</taxon>
        <taxon>Fusobacteriota</taxon>
        <taxon>Fusobacteriia</taxon>
        <taxon>Fusobacteriales</taxon>
        <taxon>Leptotrichiaceae</taxon>
        <taxon>Leptotrichia</taxon>
    </lineage>
</organism>
<evidence type="ECO:0000313" key="3">
    <source>
        <dbReference type="Proteomes" id="UP000322617"/>
    </source>
</evidence>
<dbReference type="PROSITE" id="PS51257">
    <property type="entry name" value="PROKAR_LIPOPROTEIN"/>
    <property type="match status" value="1"/>
</dbReference>
<dbReference type="AlphaFoldDB" id="A0A510JLW5"/>
<dbReference type="EMBL" id="AP019827">
    <property type="protein sequence ID" value="BBM40332.1"/>
    <property type="molecule type" value="Genomic_DNA"/>
</dbReference>
<dbReference type="SUPFAM" id="SSF56024">
    <property type="entry name" value="Phospholipase D/nuclease"/>
    <property type="match status" value="2"/>
</dbReference>
<dbReference type="Proteomes" id="UP000322617">
    <property type="component" value="Chromosome"/>
</dbReference>
<dbReference type="Gene3D" id="3.30.870.10">
    <property type="entry name" value="Endonuclease Chain A"/>
    <property type="match status" value="1"/>
</dbReference>
<keyword evidence="3" id="KW-1185">Reference proteome</keyword>
<reference evidence="2 3" key="1">
    <citation type="submission" date="2019-07" db="EMBL/GenBank/DDBJ databases">
        <title>Complete Genome Sequence of Leptotrichia shahii Strain JCM 16776.</title>
        <authorList>
            <person name="Watanabe S."/>
            <person name="Cui L."/>
        </authorList>
    </citation>
    <scope>NUCLEOTIDE SEQUENCE [LARGE SCALE GENOMIC DNA]</scope>
    <source>
        <strain evidence="2 3">JCM16776</strain>
    </source>
</reference>
<name>A0A510JLW5_9FUSO</name>
<accession>A0A510JLW5</accession>
<feature type="domain" description="Phospholipase D-like" evidence="1">
    <location>
        <begin position="310"/>
        <end position="448"/>
    </location>
</feature>
<dbReference type="Pfam" id="PF13091">
    <property type="entry name" value="PLDc_2"/>
    <property type="match status" value="1"/>
</dbReference>
<gene>
    <name evidence="2" type="ORF">JCM16776_0552</name>
</gene>
<sequence>MIKEIIKGELILNRRIIFIFIFLLLATFSCTPLSEGLSMKSQVYNADNVDFYYDLTYKKDGETHYERQIWDQAYKILDEAQDFFLMDIFVFNDFVGKGVEEKLHPLPLAEEFAEKILEKRKKDPNVEIYLILDESNTFYGAYDNKMHKKLEQAGVKIGYVDLMKLRDPMLVYSAPWRLLIQPFGNPKNRGKIKNPIYEGTDKVTIRSILRALNAKADHRKLIMNENTAMLTSANPHAEGSKHSNVAFKFSAPILKEIYNAEKPVARITKKDGSLKRRLPNKDFSKIPFSSNDKLKIQYFTNDATAKDISEELKNTQFGEKVIIAQFFLADRGIINDIRKAAKRGVKFEIILNNSDAGLPNKAAAGELMKYARKHNYDIDVKFYNKGEEMYHVKMMSILKKNYLITYGGSTNFTRRNMRNYNLENELKIMSAYDQKVSEDILDYYDRLWTNRDGDFTLPYDTQKNEKFMNDMLFRFMEVNGFGAF</sequence>
<dbReference type="STRING" id="1122172.GCA_000373045_01123"/>
<evidence type="ECO:0000313" key="2">
    <source>
        <dbReference type="EMBL" id="BBM40332.1"/>
    </source>
</evidence>